<dbReference type="AlphaFoldDB" id="A0A9Q3HF73"/>
<sequence>MSISTAIAAAFFICSLKQDQELSRLVQMLYDIELFELKSVLNHVEIKPCRQGSDHKQGQSDQTKPQTLVIIKVMVKRHSEDKEKAKQSLSQKEMITL</sequence>
<dbReference type="Proteomes" id="UP000765509">
    <property type="component" value="Unassembled WGS sequence"/>
</dbReference>
<keyword evidence="3" id="KW-1185">Reference proteome</keyword>
<comment type="caution">
    <text evidence="2">The sequence shown here is derived from an EMBL/GenBank/DDBJ whole genome shotgun (WGS) entry which is preliminary data.</text>
</comment>
<gene>
    <name evidence="2" type="ORF">O181_040124</name>
</gene>
<evidence type="ECO:0000313" key="2">
    <source>
        <dbReference type="EMBL" id="MBW0500409.1"/>
    </source>
</evidence>
<feature type="compositionally biased region" description="Polar residues" evidence="1">
    <location>
        <begin position="87"/>
        <end position="97"/>
    </location>
</feature>
<name>A0A9Q3HF73_9BASI</name>
<organism evidence="2 3">
    <name type="scientific">Austropuccinia psidii MF-1</name>
    <dbReference type="NCBI Taxonomy" id="1389203"/>
    <lineage>
        <taxon>Eukaryota</taxon>
        <taxon>Fungi</taxon>
        <taxon>Dikarya</taxon>
        <taxon>Basidiomycota</taxon>
        <taxon>Pucciniomycotina</taxon>
        <taxon>Pucciniomycetes</taxon>
        <taxon>Pucciniales</taxon>
        <taxon>Sphaerophragmiaceae</taxon>
        <taxon>Austropuccinia</taxon>
    </lineage>
</organism>
<evidence type="ECO:0000256" key="1">
    <source>
        <dbReference type="SAM" id="MobiDB-lite"/>
    </source>
</evidence>
<accession>A0A9Q3HF73</accession>
<feature type="region of interest" description="Disordered" evidence="1">
    <location>
        <begin position="78"/>
        <end position="97"/>
    </location>
</feature>
<dbReference type="EMBL" id="AVOT02015801">
    <property type="protein sequence ID" value="MBW0500409.1"/>
    <property type="molecule type" value="Genomic_DNA"/>
</dbReference>
<evidence type="ECO:0000313" key="3">
    <source>
        <dbReference type="Proteomes" id="UP000765509"/>
    </source>
</evidence>
<protein>
    <submittedName>
        <fullName evidence="2">Uncharacterized protein</fullName>
    </submittedName>
</protein>
<reference evidence="2" key="1">
    <citation type="submission" date="2021-03" db="EMBL/GenBank/DDBJ databases">
        <title>Draft genome sequence of rust myrtle Austropuccinia psidii MF-1, a brazilian biotype.</title>
        <authorList>
            <person name="Quecine M.C."/>
            <person name="Pachon D.M.R."/>
            <person name="Bonatelli M.L."/>
            <person name="Correr F.H."/>
            <person name="Franceschini L.M."/>
            <person name="Leite T.F."/>
            <person name="Margarido G.R.A."/>
            <person name="Almeida C.A."/>
            <person name="Ferrarezi J.A."/>
            <person name="Labate C.A."/>
        </authorList>
    </citation>
    <scope>NUCLEOTIDE SEQUENCE</scope>
    <source>
        <strain evidence="2">MF-1</strain>
    </source>
</reference>
<proteinExistence type="predicted"/>